<dbReference type="CDD" id="cd09020">
    <property type="entry name" value="D-hex-6-P-epi_like"/>
    <property type="match status" value="1"/>
</dbReference>
<dbReference type="PANTHER" id="PTHR11122">
    <property type="entry name" value="APOSPORY-ASSOCIATED PROTEIN C-RELATED"/>
    <property type="match status" value="1"/>
</dbReference>
<reference evidence="3" key="1">
    <citation type="journal article" date="2020" name="bioRxiv">
        <title>Hybrid origin of Populus tomentosa Carr. identified through genome sequencing and phylogenomic analysis.</title>
        <authorList>
            <person name="An X."/>
            <person name="Gao K."/>
            <person name="Chen Z."/>
            <person name="Li J."/>
            <person name="Yang X."/>
            <person name="Yang X."/>
            <person name="Zhou J."/>
            <person name="Guo T."/>
            <person name="Zhao T."/>
            <person name="Huang S."/>
            <person name="Miao D."/>
            <person name="Khan W.U."/>
            <person name="Rao P."/>
            <person name="Ye M."/>
            <person name="Lei B."/>
            <person name="Liao W."/>
            <person name="Wang J."/>
            <person name="Ji L."/>
            <person name="Li Y."/>
            <person name="Guo B."/>
            <person name="Mustafa N.S."/>
            <person name="Li S."/>
            <person name="Yun Q."/>
            <person name="Keller S.R."/>
            <person name="Mao J."/>
            <person name="Zhang R."/>
            <person name="Strauss S.H."/>
        </authorList>
    </citation>
    <scope>NUCLEOTIDE SEQUENCE</scope>
    <source>
        <strain evidence="3">GM15</strain>
        <tissue evidence="3">Leaf</tissue>
    </source>
</reference>
<evidence type="ECO:0000313" key="4">
    <source>
        <dbReference type="Proteomes" id="UP000886885"/>
    </source>
</evidence>
<gene>
    <name evidence="3" type="ORF">POTOM_010546</name>
</gene>
<keyword evidence="4" id="KW-1185">Reference proteome</keyword>
<dbReference type="GO" id="GO:0005975">
    <property type="term" value="P:carbohydrate metabolic process"/>
    <property type="evidence" value="ECO:0007669"/>
    <property type="project" value="InterPro"/>
</dbReference>
<evidence type="ECO:0000256" key="1">
    <source>
        <dbReference type="ARBA" id="ARBA00023235"/>
    </source>
</evidence>
<sequence length="374" mass="41935">MRHSAAVWDYRAAIEHTKDWSGMDQVVLRNPQGASARVSLHGGQVFSWRNEQGEELLFTSSKGIFKPPKQVRGGIPICFPQFGNCGSLEQHGFARSKVWTVDDNPPPLHPNDSHGKSFIDLLLKPSEEDLKCWPYSFELRLRVSLAANGDLALTSRVRNIDGKPFSFSFTYHTYLSVSDISEVRVEGLETLDYLDNLRQRQRFTEQGDALTFESEGEDGGTGVEDAEEGTGKFAEGRSEMERGMTGVVAVDSVDGCNNGFIDLFLYCGFIWQVDRVYLSCPNAIAILDHGRKRTYVIRKDGLPDVAVWNPWEKKSKAMVDFGDEEYKKMLCVDGAVVEKPVTLKPGEEWTGHLVLSAVPSSFCSEYFDLERRGL</sequence>
<dbReference type="InterPro" id="IPR025532">
    <property type="entry name" value="G6P_1-epimerase"/>
</dbReference>
<organism evidence="3 4">
    <name type="scientific">Populus tomentosa</name>
    <name type="common">Chinese white poplar</name>
    <dbReference type="NCBI Taxonomy" id="118781"/>
    <lineage>
        <taxon>Eukaryota</taxon>
        <taxon>Viridiplantae</taxon>
        <taxon>Streptophyta</taxon>
        <taxon>Embryophyta</taxon>
        <taxon>Tracheophyta</taxon>
        <taxon>Spermatophyta</taxon>
        <taxon>Magnoliopsida</taxon>
        <taxon>eudicotyledons</taxon>
        <taxon>Gunneridae</taxon>
        <taxon>Pentapetalae</taxon>
        <taxon>rosids</taxon>
        <taxon>fabids</taxon>
        <taxon>Malpighiales</taxon>
        <taxon>Salicaceae</taxon>
        <taxon>Saliceae</taxon>
        <taxon>Populus</taxon>
    </lineage>
</organism>
<evidence type="ECO:0008006" key="5">
    <source>
        <dbReference type="Google" id="ProtNLM"/>
    </source>
</evidence>
<dbReference type="GO" id="GO:0047938">
    <property type="term" value="F:glucose-6-phosphate 1-epimerase activity"/>
    <property type="evidence" value="ECO:0007669"/>
    <property type="project" value="TreeGrafter"/>
</dbReference>
<dbReference type="InterPro" id="IPR008183">
    <property type="entry name" value="Aldose_1/G6P_1-epimerase"/>
</dbReference>
<feature type="region of interest" description="Disordered" evidence="2">
    <location>
        <begin position="210"/>
        <end position="230"/>
    </location>
</feature>
<dbReference type="AlphaFoldDB" id="A0A8X8D2D3"/>
<dbReference type="Pfam" id="PF01263">
    <property type="entry name" value="Aldose_epim"/>
    <property type="match status" value="1"/>
</dbReference>
<evidence type="ECO:0000256" key="2">
    <source>
        <dbReference type="SAM" id="MobiDB-lite"/>
    </source>
</evidence>
<protein>
    <recommendedName>
        <fullName evidence="5">Glucose-6-phosphate 1-epimerase</fullName>
    </recommendedName>
</protein>
<name>A0A8X8D2D3_POPTO</name>
<comment type="caution">
    <text evidence="3">The sequence shown here is derived from an EMBL/GenBank/DDBJ whole genome shotgun (WGS) entry which is preliminary data.</text>
</comment>
<keyword evidence="1" id="KW-0413">Isomerase</keyword>
<dbReference type="EMBL" id="JAAWWB010000004">
    <property type="protein sequence ID" value="KAG6784836.1"/>
    <property type="molecule type" value="Genomic_DNA"/>
</dbReference>
<evidence type="ECO:0000313" key="3">
    <source>
        <dbReference type="EMBL" id="KAG6784836.1"/>
    </source>
</evidence>
<dbReference type="OrthoDB" id="1659429at2759"/>
<dbReference type="GO" id="GO:0005737">
    <property type="term" value="C:cytoplasm"/>
    <property type="evidence" value="ECO:0007669"/>
    <property type="project" value="TreeGrafter"/>
</dbReference>
<proteinExistence type="predicted"/>
<dbReference type="Proteomes" id="UP000886885">
    <property type="component" value="Chromosome 2D"/>
</dbReference>
<dbReference type="PANTHER" id="PTHR11122:SF10">
    <property type="entry name" value="GLUCOSE-6-PHOSPHATE 1-EPIMERASE"/>
    <property type="match status" value="1"/>
</dbReference>
<accession>A0A8X8D2D3</accession>
<feature type="compositionally biased region" description="Acidic residues" evidence="2">
    <location>
        <begin position="214"/>
        <end position="228"/>
    </location>
</feature>